<dbReference type="Proteomes" id="UP001154078">
    <property type="component" value="Chromosome 4"/>
</dbReference>
<protein>
    <submittedName>
        <fullName evidence="2">Uncharacterized protein</fullName>
    </submittedName>
</protein>
<sequence>MDMATLIKETIQGLLIDDAFITSLATKVNSKLEQKMNEMKEAIKHMEQKNLILELKINKIQQNEKNKNICIFGIKETTNENTTTVVNNLITENLNLTLNENAILNTFRTGKKNNKNARPIIVQFSTVTIKQNILKNKKLLKGKKAFIMEDLTKFNQEILKEAQEKLGGKNVWSQNGCIFTVFEEKLVRIDNLEKISKIMESGKEVENNA</sequence>
<dbReference type="Gene3D" id="3.30.70.1820">
    <property type="entry name" value="L1 transposable element, RRM domain"/>
    <property type="match status" value="1"/>
</dbReference>
<keyword evidence="3" id="KW-1185">Reference proteome</keyword>
<gene>
    <name evidence="2" type="ORF">MELIAE_LOCUS6513</name>
</gene>
<organism evidence="2 3">
    <name type="scientific">Brassicogethes aeneus</name>
    <name type="common">Rape pollen beetle</name>
    <name type="synonym">Meligethes aeneus</name>
    <dbReference type="NCBI Taxonomy" id="1431903"/>
    <lineage>
        <taxon>Eukaryota</taxon>
        <taxon>Metazoa</taxon>
        <taxon>Ecdysozoa</taxon>
        <taxon>Arthropoda</taxon>
        <taxon>Hexapoda</taxon>
        <taxon>Insecta</taxon>
        <taxon>Pterygota</taxon>
        <taxon>Neoptera</taxon>
        <taxon>Endopterygota</taxon>
        <taxon>Coleoptera</taxon>
        <taxon>Polyphaga</taxon>
        <taxon>Cucujiformia</taxon>
        <taxon>Nitidulidae</taxon>
        <taxon>Meligethinae</taxon>
        <taxon>Brassicogethes</taxon>
    </lineage>
</organism>
<accession>A0A9P0B615</accession>
<evidence type="ECO:0000313" key="3">
    <source>
        <dbReference type="Proteomes" id="UP001154078"/>
    </source>
</evidence>
<proteinExistence type="predicted"/>
<name>A0A9P0B615_BRAAE</name>
<reference evidence="2" key="1">
    <citation type="submission" date="2021-12" db="EMBL/GenBank/DDBJ databases">
        <authorList>
            <person name="King R."/>
        </authorList>
    </citation>
    <scope>NUCLEOTIDE SEQUENCE</scope>
</reference>
<evidence type="ECO:0000313" key="2">
    <source>
        <dbReference type="EMBL" id="CAH0555077.1"/>
    </source>
</evidence>
<evidence type="ECO:0000256" key="1">
    <source>
        <dbReference type="SAM" id="Coils"/>
    </source>
</evidence>
<dbReference type="AlphaFoldDB" id="A0A9P0B615"/>
<dbReference type="OrthoDB" id="10066957at2759"/>
<keyword evidence="1" id="KW-0175">Coiled coil</keyword>
<dbReference type="EMBL" id="OV121135">
    <property type="protein sequence ID" value="CAH0555077.1"/>
    <property type="molecule type" value="Genomic_DNA"/>
</dbReference>
<feature type="coiled-coil region" evidence="1">
    <location>
        <begin position="29"/>
        <end position="63"/>
    </location>
</feature>